<name>A0A8X6TC47_NEPPI</name>
<evidence type="ECO:0000313" key="2">
    <source>
        <dbReference type="Proteomes" id="UP000887013"/>
    </source>
</evidence>
<accession>A0A8X6TC47</accession>
<dbReference type="Proteomes" id="UP000887013">
    <property type="component" value="Unassembled WGS sequence"/>
</dbReference>
<dbReference type="AlphaFoldDB" id="A0A8X6TC47"/>
<proteinExistence type="predicted"/>
<organism evidence="1 2">
    <name type="scientific">Nephila pilipes</name>
    <name type="common">Giant wood spider</name>
    <name type="synonym">Nephila maculata</name>
    <dbReference type="NCBI Taxonomy" id="299642"/>
    <lineage>
        <taxon>Eukaryota</taxon>
        <taxon>Metazoa</taxon>
        <taxon>Ecdysozoa</taxon>
        <taxon>Arthropoda</taxon>
        <taxon>Chelicerata</taxon>
        <taxon>Arachnida</taxon>
        <taxon>Araneae</taxon>
        <taxon>Araneomorphae</taxon>
        <taxon>Entelegynae</taxon>
        <taxon>Araneoidea</taxon>
        <taxon>Nephilidae</taxon>
        <taxon>Nephila</taxon>
    </lineage>
</organism>
<gene>
    <name evidence="1" type="ORF">NPIL_540261</name>
</gene>
<keyword evidence="2" id="KW-1185">Reference proteome</keyword>
<sequence length="105" mass="11426">MPRHVAKMPLSLLFRDKGSLEDFPSGEKKHLRPSVTSGPFQTAMIAGVKIAKVNVAGRIVCLTLRKMALWSLRMGLDVQPLDKRGFSAVVIISGVNDVGMALHKS</sequence>
<dbReference type="OrthoDB" id="10323330at2759"/>
<comment type="caution">
    <text evidence="1">The sequence shown here is derived from an EMBL/GenBank/DDBJ whole genome shotgun (WGS) entry which is preliminary data.</text>
</comment>
<dbReference type="EMBL" id="BMAW01053682">
    <property type="protein sequence ID" value="GFS92400.1"/>
    <property type="molecule type" value="Genomic_DNA"/>
</dbReference>
<protein>
    <submittedName>
        <fullName evidence="1">Uncharacterized protein</fullName>
    </submittedName>
</protein>
<reference evidence="1" key="1">
    <citation type="submission" date="2020-08" db="EMBL/GenBank/DDBJ databases">
        <title>Multicomponent nature underlies the extraordinary mechanical properties of spider dragline silk.</title>
        <authorList>
            <person name="Kono N."/>
            <person name="Nakamura H."/>
            <person name="Mori M."/>
            <person name="Yoshida Y."/>
            <person name="Ohtoshi R."/>
            <person name="Malay A.D."/>
            <person name="Moran D.A.P."/>
            <person name="Tomita M."/>
            <person name="Numata K."/>
            <person name="Arakawa K."/>
        </authorList>
    </citation>
    <scope>NUCLEOTIDE SEQUENCE</scope>
</reference>
<evidence type="ECO:0000313" key="1">
    <source>
        <dbReference type="EMBL" id="GFS92400.1"/>
    </source>
</evidence>